<gene>
    <name evidence="2" type="ORF">B0H63DRAFT_285290</name>
</gene>
<feature type="compositionally biased region" description="Polar residues" evidence="1">
    <location>
        <begin position="33"/>
        <end position="48"/>
    </location>
</feature>
<dbReference type="EMBL" id="JAULSW010000008">
    <property type="protein sequence ID" value="KAK3371987.1"/>
    <property type="molecule type" value="Genomic_DNA"/>
</dbReference>
<organism evidence="2 3">
    <name type="scientific">Podospora didyma</name>
    <dbReference type="NCBI Taxonomy" id="330526"/>
    <lineage>
        <taxon>Eukaryota</taxon>
        <taxon>Fungi</taxon>
        <taxon>Dikarya</taxon>
        <taxon>Ascomycota</taxon>
        <taxon>Pezizomycotina</taxon>
        <taxon>Sordariomycetes</taxon>
        <taxon>Sordariomycetidae</taxon>
        <taxon>Sordariales</taxon>
        <taxon>Podosporaceae</taxon>
        <taxon>Podospora</taxon>
    </lineage>
</organism>
<dbReference type="Proteomes" id="UP001285441">
    <property type="component" value="Unassembled WGS sequence"/>
</dbReference>
<evidence type="ECO:0000313" key="2">
    <source>
        <dbReference type="EMBL" id="KAK3371987.1"/>
    </source>
</evidence>
<accession>A0AAE0K9G8</accession>
<feature type="region of interest" description="Disordered" evidence="1">
    <location>
        <begin position="29"/>
        <end position="111"/>
    </location>
</feature>
<dbReference type="AlphaFoldDB" id="A0AAE0K9G8"/>
<reference evidence="2" key="1">
    <citation type="journal article" date="2023" name="Mol. Phylogenet. Evol.">
        <title>Genome-scale phylogeny and comparative genomics of the fungal order Sordariales.</title>
        <authorList>
            <person name="Hensen N."/>
            <person name="Bonometti L."/>
            <person name="Westerberg I."/>
            <person name="Brannstrom I.O."/>
            <person name="Guillou S."/>
            <person name="Cros-Aarteil S."/>
            <person name="Calhoun S."/>
            <person name="Haridas S."/>
            <person name="Kuo A."/>
            <person name="Mondo S."/>
            <person name="Pangilinan J."/>
            <person name="Riley R."/>
            <person name="LaButti K."/>
            <person name="Andreopoulos B."/>
            <person name="Lipzen A."/>
            <person name="Chen C."/>
            <person name="Yan M."/>
            <person name="Daum C."/>
            <person name="Ng V."/>
            <person name="Clum A."/>
            <person name="Steindorff A."/>
            <person name="Ohm R.A."/>
            <person name="Martin F."/>
            <person name="Silar P."/>
            <person name="Natvig D.O."/>
            <person name="Lalanne C."/>
            <person name="Gautier V."/>
            <person name="Ament-Velasquez S.L."/>
            <person name="Kruys A."/>
            <person name="Hutchinson M.I."/>
            <person name="Powell A.J."/>
            <person name="Barry K."/>
            <person name="Miller A.N."/>
            <person name="Grigoriev I.V."/>
            <person name="Debuchy R."/>
            <person name="Gladieux P."/>
            <person name="Hiltunen Thoren M."/>
            <person name="Johannesson H."/>
        </authorList>
    </citation>
    <scope>NUCLEOTIDE SEQUENCE</scope>
    <source>
        <strain evidence="2">CBS 232.78</strain>
    </source>
</reference>
<proteinExistence type="predicted"/>
<reference evidence="2" key="2">
    <citation type="submission" date="2023-06" db="EMBL/GenBank/DDBJ databases">
        <authorList>
            <consortium name="Lawrence Berkeley National Laboratory"/>
            <person name="Haridas S."/>
            <person name="Hensen N."/>
            <person name="Bonometti L."/>
            <person name="Westerberg I."/>
            <person name="Brannstrom I.O."/>
            <person name="Guillou S."/>
            <person name="Cros-Aarteil S."/>
            <person name="Calhoun S."/>
            <person name="Kuo A."/>
            <person name="Mondo S."/>
            <person name="Pangilinan J."/>
            <person name="Riley R."/>
            <person name="LaButti K."/>
            <person name="Andreopoulos B."/>
            <person name="Lipzen A."/>
            <person name="Chen C."/>
            <person name="Yanf M."/>
            <person name="Daum C."/>
            <person name="Ng V."/>
            <person name="Clum A."/>
            <person name="Steindorff A."/>
            <person name="Ohm R."/>
            <person name="Martin F."/>
            <person name="Silar P."/>
            <person name="Natvig D."/>
            <person name="Lalanne C."/>
            <person name="Gautier V."/>
            <person name="Ament-velasquez S.L."/>
            <person name="Kruys A."/>
            <person name="Hutchinson M.I."/>
            <person name="Powell A.J."/>
            <person name="Barry K."/>
            <person name="Miller A.N."/>
            <person name="Grigoriev I.V."/>
            <person name="Debuchy R."/>
            <person name="Gladieux P."/>
            <person name="Thoren M.H."/>
            <person name="Johannesson H."/>
        </authorList>
    </citation>
    <scope>NUCLEOTIDE SEQUENCE</scope>
    <source>
        <strain evidence="2">CBS 232.78</strain>
    </source>
</reference>
<protein>
    <submittedName>
        <fullName evidence="2">Uncharacterized protein</fullName>
    </submittedName>
</protein>
<evidence type="ECO:0000313" key="3">
    <source>
        <dbReference type="Proteomes" id="UP001285441"/>
    </source>
</evidence>
<comment type="caution">
    <text evidence="2">The sequence shown here is derived from an EMBL/GenBank/DDBJ whole genome shotgun (WGS) entry which is preliminary data.</text>
</comment>
<feature type="compositionally biased region" description="Polar residues" evidence="1">
    <location>
        <begin position="72"/>
        <end position="87"/>
    </location>
</feature>
<keyword evidence="3" id="KW-1185">Reference proteome</keyword>
<name>A0AAE0K9G8_9PEZI</name>
<evidence type="ECO:0000256" key="1">
    <source>
        <dbReference type="SAM" id="MobiDB-lite"/>
    </source>
</evidence>
<sequence>MVVPDTAPPYAPAVIETISHEDFETASIRSAAPSYTSDAPSYHSTVPHNSDPVPPYSPPARSEATSGAAPTFQGSLLSIPGLSQPQPAASGAPRQQGLPPVPTGPIRAEPTLGQFRIPSWSTISANPTARHYHNVAMRRMSAANTNATNAERLGRIMLDRIEEEERNRIRPLEDPHLVGEEAAARARQERLARENGDEILIREDRRWDWFLSELSSRQSRPTPRFSLGCR</sequence>